<dbReference type="PROSITE" id="PS50889">
    <property type="entry name" value="S4"/>
    <property type="match status" value="1"/>
</dbReference>
<keyword evidence="8" id="KW-1185">Reference proteome</keyword>
<gene>
    <name evidence="7" type="ORF">J3U88_18165</name>
</gene>
<dbReference type="InterPro" id="IPR002942">
    <property type="entry name" value="S4_RNA-bd"/>
</dbReference>
<evidence type="ECO:0000256" key="4">
    <source>
        <dbReference type="PROSITE-ProRule" id="PRU00182"/>
    </source>
</evidence>
<proteinExistence type="inferred from homology"/>
<evidence type="ECO:0000256" key="1">
    <source>
        <dbReference type="ARBA" id="ARBA00008396"/>
    </source>
</evidence>
<reference evidence="7" key="1">
    <citation type="submission" date="2021-03" db="EMBL/GenBank/DDBJ databases">
        <authorList>
            <person name="Wang G."/>
        </authorList>
    </citation>
    <scope>NUCLEOTIDE SEQUENCE</scope>
    <source>
        <strain evidence="7">KCTC 12899</strain>
    </source>
</reference>
<dbReference type="SUPFAM" id="SSF55174">
    <property type="entry name" value="Alpha-L RNA-binding motif"/>
    <property type="match status" value="1"/>
</dbReference>
<evidence type="ECO:0000313" key="8">
    <source>
        <dbReference type="Proteomes" id="UP000664417"/>
    </source>
</evidence>
<dbReference type="GO" id="GO:0003727">
    <property type="term" value="F:single-stranded RNA binding"/>
    <property type="evidence" value="ECO:0007669"/>
    <property type="project" value="InterPro"/>
</dbReference>
<feature type="compositionally biased region" description="Basic and acidic residues" evidence="5">
    <location>
        <begin position="141"/>
        <end position="152"/>
    </location>
</feature>
<sequence length="152" mass="17373">MTEEKTKPETTAAAPAKDLSNGLKSVRIDKWLFAVRFYKTRSEAAKAIAGGKIKMDGQSVKAHRPVKIGEEIEFKRDGRTHHVTVKGLLERRVGAKVAVEYYDLTLDAHLDEETREMVEVVRALEKQAPRVRGRPTKRDRRQIQKFKEKGFD</sequence>
<feature type="region of interest" description="Disordered" evidence="5">
    <location>
        <begin position="129"/>
        <end position="152"/>
    </location>
</feature>
<dbReference type="SMART" id="SM00363">
    <property type="entry name" value="S4"/>
    <property type="match status" value="1"/>
</dbReference>
<dbReference type="RefSeq" id="WP_207860360.1">
    <property type="nucleotide sequence ID" value="NZ_JAFREP010000017.1"/>
</dbReference>
<dbReference type="AlphaFoldDB" id="A0A8J7U6I5"/>
<evidence type="ECO:0000256" key="5">
    <source>
        <dbReference type="SAM" id="MobiDB-lite"/>
    </source>
</evidence>
<evidence type="ECO:0000259" key="6">
    <source>
        <dbReference type="SMART" id="SM00363"/>
    </source>
</evidence>
<dbReference type="GO" id="GO:0034605">
    <property type="term" value="P:cellular response to heat"/>
    <property type="evidence" value="ECO:0007669"/>
    <property type="project" value="InterPro"/>
</dbReference>
<dbReference type="Gene3D" id="3.10.290.10">
    <property type="entry name" value="RNA-binding S4 domain"/>
    <property type="match status" value="1"/>
</dbReference>
<dbReference type="GO" id="GO:0003677">
    <property type="term" value="F:DNA binding"/>
    <property type="evidence" value="ECO:0007669"/>
    <property type="project" value="UniProtKB-KW"/>
</dbReference>
<comment type="similarity">
    <text evidence="1">Belongs to the HSP15 family.</text>
</comment>
<dbReference type="Proteomes" id="UP000664417">
    <property type="component" value="Unassembled WGS sequence"/>
</dbReference>
<evidence type="ECO:0000313" key="7">
    <source>
        <dbReference type="EMBL" id="MBO1320406.1"/>
    </source>
</evidence>
<evidence type="ECO:0000256" key="3">
    <source>
        <dbReference type="ARBA" id="ARBA00023125"/>
    </source>
</evidence>
<dbReference type="PIRSF" id="PIRSF016821">
    <property type="entry name" value="HSP15"/>
    <property type="match status" value="1"/>
</dbReference>
<name>A0A8J7U6I5_9BACT</name>
<dbReference type="InterPro" id="IPR025708">
    <property type="entry name" value="HSP15"/>
</dbReference>
<comment type="caution">
    <text evidence="7">The sequence shown here is derived from an EMBL/GenBank/DDBJ whole genome shotgun (WGS) entry which is preliminary data.</text>
</comment>
<accession>A0A8J7U6I5</accession>
<keyword evidence="3" id="KW-0238">DNA-binding</keyword>
<dbReference type="Pfam" id="PF01479">
    <property type="entry name" value="S4"/>
    <property type="match status" value="1"/>
</dbReference>
<protein>
    <recommendedName>
        <fullName evidence="6">RNA-binding S4 domain-containing protein</fullName>
    </recommendedName>
</protein>
<dbReference type="EMBL" id="JAFREP010000017">
    <property type="protein sequence ID" value="MBO1320406.1"/>
    <property type="molecule type" value="Genomic_DNA"/>
</dbReference>
<evidence type="ECO:0000256" key="2">
    <source>
        <dbReference type="ARBA" id="ARBA00022884"/>
    </source>
</evidence>
<feature type="domain" description="RNA-binding S4" evidence="6">
    <location>
        <begin position="26"/>
        <end position="90"/>
    </location>
</feature>
<dbReference type="InterPro" id="IPR036986">
    <property type="entry name" value="S4_RNA-bd_sf"/>
</dbReference>
<dbReference type="CDD" id="cd00165">
    <property type="entry name" value="S4"/>
    <property type="match status" value="1"/>
</dbReference>
<dbReference type="GO" id="GO:0043023">
    <property type="term" value="F:ribosomal large subunit binding"/>
    <property type="evidence" value="ECO:0007669"/>
    <property type="project" value="InterPro"/>
</dbReference>
<organism evidence="7 8">
    <name type="scientific">Acanthopleuribacter pedis</name>
    <dbReference type="NCBI Taxonomy" id="442870"/>
    <lineage>
        <taxon>Bacteria</taxon>
        <taxon>Pseudomonadati</taxon>
        <taxon>Acidobacteriota</taxon>
        <taxon>Holophagae</taxon>
        <taxon>Acanthopleuribacterales</taxon>
        <taxon>Acanthopleuribacteraceae</taxon>
        <taxon>Acanthopleuribacter</taxon>
    </lineage>
</organism>
<feature type="compositionally biased region" description="Basic residues" evidence="5">
    <location>
        <begin position="129"/>
        <end position="140"/>
    </location>
</feature>
<keyword evidence="2 4" id="KW-0694">RNA-binding</keyword>